<sequence>MTFDSIVVGGGVSGLSAALILARQGRKVAVVEQASRPAPLVRGFTRKNVYFDSAFHYAGGLGDGEVLDLFFRYLGLSDRIEKYPFNQAGFDCFRDEESGWEFKFPVGISQLRSALCAEFPKEVRGIDGYLADLDATCRSLPFLDPDIPADKWDGGAVVHGPTLAQVLDKWTDNRALKKLLALHTLLHGVVPEEVSFAVHASVVALYYRSTWGICGGGLALADAFEAQLRACDVTMKFGQPVKSLLLDASGGIRGVELADGEKLFCRECIVSTHPRRFLDFAPEGALKPAYRKRLLGLEETASAFILYAAQHKTAPILDGANLFLGRLSQADELFCEDISRRPLFIAANTGRGCSGQVPDGWVAICPAHWRETQPWSSTDRRDRGQGYREFKERMAGRLMERIRRQVPELADQASLSAMASPLTLRDYTGSPVGGLYGVKHRVGQYNPQPKTRISGVYLTGQASAGPGILGAMTSAFLTCGHLFGHEHLRKEVLACR</sequence>
<keyword evidence="5" id="KW-0520">NAD</keyword>
<organism evidence="7 8">
    <name type="scientific">Geoalkalibacter halelectricus</name>
    <dbReference type="NCBI Taxonomy" id="2847045"/>
    <lineage>
        <taxon>Bacteria</taxon>
        <taxon>Pseudomonadati</taxon>
        <taxon>Thermodesulfobacteriota</taxon>
        <taxon>Desulfuromonadia</taxon>
        <taxon>Desulfuromonadales</taxon>
        <taxon>Geoalkalibacteraceae</taxon>
        <taxon>Geoalkalibacter</taxon>
    </lineage>
</organism>
<gene>
    <name evidence="7" type="ORF">L9S41_16390</name>
</gene>
<dbReference type="EMBL" id="CP092109">
    <property type="protein sequence ID" value="UWZ79240.1"/>
    <property type="molecule type" value="Genomic_DNA"/>
</dbReference>
<name>A0ABY5ZN49_9BACT</name>
<reference evidence="7" key="1">
    <citation type="journal article" date="2022" name="Environ. Microbiol.">
        <title>Geoalkalibacter halelectricus SAP #1 sp. nov. possessing extracellular electron transfer and mineral#reducing capabilities from a haloalkaline environment.</title>
        <authorList>
            <person name="Yadav S."/>
            <person name="Singh R."/>
            <person name="Sundharam S.S."/>
            <person name="Chaudhary S."/>
            <person name="Krishnamurthi S."/>
            <person name="Patil S.A."/>
        </authorList>
    </citation>
    <scope>NUCLEOTIDE SEQUENCE</scope>
    <source>
        <strain evidence="7">SAP-1</strain>
    </source>
</reference>
<feature type="domain" description="Amine oxidase" evidence="6">
    <location>
        <begin position="12"/>
        <end position="285"/>
    </location>
</feature>
<dbReference type="InterPro" id="IPR052206">
    <property type="entry name" value="Retinol_saturase"/>
</dbReference>
<evidence type="ECO:0000313" key="7">
    <source>
        <dbReference type="EMBL" id="UWZ79240.1"/>
    </source>
</evidence>
<dbReference type="Proteomes" id="UP001060414">
    <property type="component" value="Chromosome"/>
</dbReference>
<dbReference type="Gene3D" id="3.50.50.60">
    <property type="entry name" value="FAD/NAD(P)-binding domain"/>
    <property type="match status" value="2"/>
</dbReference>
<dbReference type="InterPro" id="IPR002937">
    <property type="entry name" value="Amino_oxidase"/>
</dbReference>
<dbReference type="SUPFAM" id="SSF51905">
    <property type="entry name" value="FAD/NAD(P)-binding domain"/>
    <property type="match status" value="1"/>
</dbReference>
<evidence type="ECO:0000313" key="8">
    <source>
        <dbReference type="Proteomes" id="UP001060414"/>
    </source>
</evidence>
<dbReference type="RefSeq" id="WP_260747597.1">
    <property type="nucleotide sequence ID" value="NZ_CP092109.1"/>
</dbReference>
<dbReference type="PANTHER" id="PTHR46091:SF3">
    <property type="entry name" value="AMINE OXIDASE DOMAIN-CONTAINING PROTEIN"/>
    <property type="match status" value="1"/>
</dbReference>
<dbReference type="InterPro" id="IPR036188">
    <property type="entry name" value="FAD/NAD-bd_sf"/>
</dbReference>
<accession>A0ABY5ZN49</accession>
<evidence type="ECO:0000256" key="4">
    <source>
        <dbReference type="ARBA" id="ARBA00022857"/>
    </source>
</evidence>
<evidence type="ECO:0000256" key="1">
    <source>
        <dbReference type="ARBA" id="ARBA00022630"/>
    </source>
</evidence>
<keyword evidence="4" id="KW-0521">NADP</keyword>
<keyword evidence="1" id="KW-0285">Flavoprotein</keyword>
<dbReference type="Pfam" id="PF01593">
    <property type="entry name" value="Amino_oxidase"/>
    <property type="match status" value="1"/>
</dbReference>
<keyword evidence="8" id="KW-1185">Reference proteome</keyword>
<dbReference type="PANTHER" id="PTHR46091">
    <property type="entry name" value="BLR7054 PROTEIN"/>
    <property type="match status" value="1"/>
</dbReference>
<evidence type="ECO:0000259" key="6">
    <source>
        <dbReference type="Pfam" id="PF01593"/>
    </source>
</evidence>
<keyword evidence="3" id="KW-0274">FAD</keyword>
<evidence type="ECO:0000256" key="5">
    <source>
        <dbReference type="ARBA" id="ARBA00023027"/>
    </source>
</evidence>
<protein>
    <submittedName>
        <fullName evidence="7">FAD-dependent oxidoreductase</fullName>
    </submittedName>
</protein>
<evidence type="ECO:0000256" key="3">
    <source>
        <dbReference type="ARBA" id="ARBA00022827"/>
    </source>
</evidence>
<proteinExistence type="predicted"/>
<keyword evidence="2" id="KW-0732">Signal</keyword>
<evidence type="ECO:0000256" key="2">
    <source>
        <dbReference type="ARBA" id="ARBA00022729"/>
    </source>
</evidence>